<sequence>IPLIMANPSNINFGNKFVNTISTSAEAIGSYLPFLNALNALVKEINQIYENAECNKEICLIMTDRVAVAEAAIRTMLERNHSEDFYQKYLLSLKRFENNLINIKEFTNKVSKLEGYRKYLNATEIKKTYEKLIKDYDTSMNDLQFTIAVVRENANQNVDTSLRNVDE</sequence>
<feature type="non-terminal residue" evidence="1">
    <location>
        <position position="167"/>
    </location>
</feature>
<keyword evidence="2" id="KW-1185">Reference proteome</keyword>
<comment type="caution">
    <text evidence="1">The sequence shown here is derived from an EMBL/GenBank/DDBJ whole genome shotgun (WGS) entry which is preliminary data.</text>
</comment>
<feature type="non-terminal residue" evidence="1">
    <location>
        <position position="1"/>
    </location>
</feature>
<accession>A0ACA9P5C6</accession>
<protein>
    <submittedName>
        <fullName evidence="1">10112_t:CDS:1</fullName>
    </submittedName>
</protein>
<organism evidence="1 2">
    <name type="scientific">Scutellospora calospora</name>
    <dbReference type="NCBI Taxonomy" id="85575"/>
    <lineage>
        <taxon>Eukaryota</taxon>
        <taxon>Fungi</taxon>
        <taxon>Fungi incertae sedis</taxon>
        <taxon>Mucoromycota</taxon>
        <taxon>Glomeromycotina</taxon>
        <taxon>Glomeromycetes</taxon>
        <taxon>Diversisporales</taxon>
        <taxon>Gigasporaceae</taxon>
        <taxon>Scutellospora</taxon>
    </lineage>
</organism>
<dbReference type="EMBL" id="CAJVPM010035523">
    <property type="protein sequence ID" value="CAG8690275.1"/>
    <property type="molecule type" value="Genomic_DNA"/>
</dbReference>
<evidence type="ECO:0000313" key="2">
    <source>
        <dbReference type="Proteomes" id="UP000789860"/>
    </source>
</evidence>
<dbReference type="Proteomes" id="UP000789860">
    <property type="component" value="Unassembled WGS sequence"/>
</dbReference>
<reference evidence="1" key="1">
    <citation type="submission" date="2021-06" db="EMBL/GenBank/DDBJ databases">
        <authorList>
            <person name="Kallberg Y."/>
            <person name="Tangrot J."/>
            <person name="Rosling A."/>
        </authorList>
    </citation>
    <scope>NUCLEOTIDE SEQUENCE</scope>
    <source>
        <strain evidence="1">AU212A</strain>
    </source>
</reference>
<evidence type="ECO:0000313" key="1">
    <source>
        <dbReference type="EMBL" id="CAG8690275.1"/>
    </source>
</evidence>
<proteinExistence type="predicted"/>
<name>A0ACA9P5C6_9GLOM</name>
<gene>
    <name evidence="1" type="ORF">SCALOS_LOCUS10100</name>
</gene>